<evidence type="ECO:0000313" key="4">
    <source>
        <dbReference type="Proteomes" id="UP000694419"/>
    </source>
</evidence>
<dbReference type="Pfam" id="PF00849">
    <property type="entry name" value="PseudoU_synth_2"/>
    <property type="match status" value="1"/>
</dbReference>
<reference evidence="3" key="1">
    <citation type="submission" date="2025-08" db="UniProtKB">
        <authorList>
            <consortium name="Ensembl"/>
        </authorList>
    </citation>
    <scope>IDENTIFICATION</scope>
</reference>
<dbReference type="PANTHER" id="PTHR21600">
    <property type="entry name" value="MITOCHONDRIAL RNA PSEUDOURIDINE SYNTHASE"/>
    <property type="match status" value="1"/>
</dbReference>
<dbReference type="InterPro" id="IPR006145">
    <property type="entry name" value="PsdUridine_synth_RsuA/RluA"/>
</dbReference>
<dbReference type="GO" id="GO:0001522">
    <property type="term" value="P:pseudouridine synthesis"/>
    <property type="evidence" value="ECO:0007669"/>
    <property type="project" value="InterPro"/>
</dbReference>
<evidence type="ECO:0000313" key="3">
    <source>
        <dbReference type="Ensembl" id="ENSCPGP00000018285.1"/>
    </source>
</evidence>
<evidence type="ECO:0000259" key="2">
    <source>
        <dbReference type="Pfam" id="PF00849"/>
    </source>
</evidence>
<dbReference type="Gene3D" id="3.30.2350.10">
    <property type="entry name" value="Pseudouridine synthase"/>
    <property type="match status" value="1"/>
</dbReference>
<proteinExistence type="predicted"/>
<keyword evidence="4" id="KW-1185">Reference proteome</keyword>
<dbReference type="SMR" id="A0A8C3K646"/>
<feature type="compositionally biased region" description="Pro residues" evidence="1">
    <location>
        <begin position="66"/>
        <end position="79"/>
    </location>
</feature>
<organism evidence="3 4">
    <name type="scientific">Calidris pygmaea</name>
    <name type="common">Spoon-billed sandpiper</name>
    <dbReference type="NCBI Taxonomy" id="425635"/>
    <lineage>
        <taxon>Eukaryota</taxon>
        <taxon>Metazoa</taxon>
        <taxon>Chordata</taxon>
        <taxon>Craniata</taxon>
        <taxon>Vertebrata</taxon>
        <taxon>Euteleostomi</taxon>
        <taxon>Archelosauria</taxon>
        <taxon>Archosauria</taxon>
        <taxon>Dinosauria</taxon>
        <taxon>Saurischia</taxon>
        <taxon>Theropoda</taxon>
        <taxon>Coelurosauria</taxon>
        <taxon>Aves</taxon>
        <taxon>Neognathae</taxon>
        <taxon>Neoaves</taxon>
        <taxon>Charadriiformes</taxon>
        <taxon>Scolopacidae</taxon>
        <taxon>Calidris</taxon>
    </lineage>
</organism>
<dbReference type="PANTHER" id="PTHR21600:SF49">
    <property type="entry name" value="MITOCHONDRIAL MRNA PSEUDOURIDINE SYNTHASE RPUSD3"/>
    <property type="match status" value="1"/>
</dbReference>
<dbReference type="Proteomes" id="UP000694419">
    <property type="component" value="Unplaced"/>
</dbReference>
<protein>
    <submittedName>
        <fullName evidence="3">RNA pseudouridine synthase D3</fullName>
    </submittedName>
</protein>
<feature type="compositionally biased region" description="Basic and acidic residues" evidence="1">
    <location>
        <begin position="169"/>
        <end position="183"/>
    </location>
</feature>
<dbReference type="SUPFAM" id="SSF55120">
    <property type="entry name" value="Pseudouridine synthase"/>
    <property type="match status" value="1"/>
</dbReference>
<feature type="domain" description="Pseudouridine synthase RsuA/RluA-like" evidence="2">
    <location>
        <begin position="245"/>
        <end position="359"/>
    </location>
</feature>
<feature type="region of interest" description="Disordered" evidence="1">
    <location>
        <begin position="1"/>
        <end position="212"/>
    </location>
</feature>
<reference evidence="3" key="2">
    <citation type="submission" date="2025-09" db="UniProtKB">
        <authorList>
            <consortium name="Ensembl"/>
        </authorList>
    </citation>
    <scope>IDENTIFICATION</scope>
</reference>
<evidence type="ECO:0000256" key="1">
    <source>
        <dbReference type="SAM" id="MobiDB-lite"/>
    </source>
</evidence>
<dbReference type="Ensembl" id="ENSCPGT00000020003.1">
    <property type="protein sequence ID" value="ENSCPGP00000018285.1"/>
    <property type="gene ID" value="ENSCPGG00000012802.1"/>
</dbReference>
<dbReference type="InterPro" id="IPR050188">
    <property type="entry name" value="RluA_PseudoU_synthase"/>
</dbReference>
<dbReference type="GO" id="GO:0003723">
    <property type="term" value="F:RNA binding"/>
    <property type="evidence" value="ECO:0007669"/>
    <property type="project" value="InterPro"/>
</dbReference>
<dbReference type="InterPro" id="IPR020103">
    <property type="entry name" value="PsdUridine_synth_cat_dom_sf"/>
</dbReference>
<sequence>MCHPTVQPHGVPRTHRRAARRPVPPPHLQPAGAVGAQLQEVELQPTDTAEPCETPAWGTDTGGRARPPPSPPSHTPTPPTREEGDPALPPLPLPAAGRARRTRRQGWQGCGGRHRRARLSARAGGFSGGGPGRDGRRRQRGRLSVLSAGGKQKKGGPCAGGGGPSPPPGHREPPGTGSPRKEAGGSARNGETRGVGIPGGGSSAHREARERGRRPGELCLVSLLPALRRHLGLPAELQVVKAPSRECSGIVLLSGCHRATEQVQRFFTDARRRGQYPATYRAVTVGVPAEAEGEIRTGLVLRVVPLQVVPVPAPGRRSLARKEVKSTLTRYRVLGAAGGCALLQLQPRTAFPEQLQVHLTMLLCPALGDHQHSSRVGKVLGVPFLLPPELSSLPALQVLDEELLSRLGLSPQQLQRLPLHLHLQQLVLPQGLLCAPPPPLFLRTLRRLGLPEEP</sequence>
<accession>A0A8C3K646</accession>
<dbReference type="GO" id="GO:0009982">
    <property type="term" value="F:pseudouridine synthase activity"/>
    <property type="evidence" value="ECO:0007669"/>
    <property type="project" value="InterPro"/>
</dbReference>
<dbReference type="AlphaFoldDB" id="A0A8C3K646"/>
<name>A0A8C3K646_9CHAR</name>